<evidence type="ECO:0000256" key="6">
    <source>
        <dbReference type="PROSITE-ProRule" id="PRU00325"/>
    </source>
</evidence>
<evidence type="ECO:0000256" key="3">
    <source>
        <dbReference type="ARBA" id="ARBA00022771"/>
    </source>
</evidence>
<dbReference type="Pfam" id="PF03101">
    <property type="entry name" value="FAR1"/>
    <property type="match status" value="1"/>
</dbReference>
<evidence type="ECO:0000256" key="7">
    <source>
        <dbReference type="SAM" id="MobiDB-lite"/>
    </source>
</evidence>
<dbReference type="PROSITE" id="PS50096">
    <property type="entry name" value="IQ"/>
    <property type="match status" value="1"/>
</dbReference>
<keyword evidence="10" id="KW-1185">Reference proteome</keyword>
<keyword evidence="4" id="KW-0862">Zinc</keyword>
<feature type="domain" description="SWIM-type" evidence="8">
    <location>
        <begin position="560"/>
        <end position="596"/>
    </location>
</feature>
<evidence type="ECO:0000256" key="2">
    <source>
        <dbReference type="ARBA" id="ARBA00022723"/>
    </source>
</evidence>
<dbReference type="InterPro" id="IPR018289">
    <property type="entry name" value="MULE_transposase_dom"/>
</dbReference>
<reference evidence="9" key="1">
    <citation type="submission" date="2018-01" db="EMBL/GenBank/DDBJ databases">
        <authorList>
            <person name="Mao J.F."/>
        </authorList>
    </citation>
    <scope>NUCLEOTIDE SEQUENCE</scope>
    <source>
        <strain evidence="9">Huo1</strain>
        <tissue evidence="9">Leaf</tissue>
    </source>
</reference>
<dbReference type="InterPro" id="IPR031052">
    <property type="entry name" value="FHY3/FAR1"/>
</dbReference>
<feature type="region of interest" description="Disordered" evidence="7">
    <location>
        <begin position="1182"/>
        <end position="1221"/>
    </location>
</feature>
<feature type="compositionally biased region" description="Basic residues" evidence="7">
    <location>
        <begin position="1246"/>
        <end position="1256"/>
    </location>
</feature>
<dbReference type="InterPro" id="IPR006564">
    <property type="entry name" value="Znf_PMZ"/>
</dbReference>
<reference evidence="9" key="2">
    <citation type="submission" date="2020-08" db="EMBL/GenBank/DDBJ databases">
        <title>Plant Genome Project.</title>
        <authorList>
            <person name="Zhang R.-G."/>
        </authorList>
    </citation>
    <scope>NUCLEOTIDE SEQUENCE</scope>
    <source>
        <strain evidence="9">Huo1</strain>
        <tissue evidence="9">Leaf</tissue>
    </source>
</reference>
<evidence type="ECO:0000259" key="8">
    <source>
        <dbReference type="PROSITE" id="PS50966"/>
    </source>
</evidence>
<dbReference type="GO" id="GO:0008270">
    <property type="term" value="F:zinc ion binding"/>
    <property type="evidence" value="ECO:0007669"/>
    <property type="project" value="UniProtKB-KW"/>
</dbReference>
<keyword evidence="5" id="KW-0112">Calmodulin-binding</keyword>
<keyword evidence="3 6" id="KW-0863">Zinc-finger</keyword>
<evidence type="ECO:0000313" key="10">
    <source>
        <dbReference type="Proteomes" id="UP000298416"/>
    </source>
</evidence>
<feature type="region of interest" description="Disordered" evidence="7">
    <location>
        <begin position="1243"/>
        <end position="1262"/>
    </location>
</feature>
<dbReference type="InterPro" id="IPR000048">
    <property type="entry name" value="IQ_motif_EF-hand-BS"/>
</dbReference>
<sequence>MDVNEGEKVQNHENDVDVRMSNNLDLNVEHDCRSPKSSNVKGLRSRRSLKHDVLKLGTEFDSDEQAYRFYHKYAELVGFSVRKDWVNRSKVHGRVMSRKFTCSRQGHRKKDKRDINVKKHRKETRTGCLAYMVVTRQTDGKYTVTQFEAEHNHEDVNLTKAERLLESPSGKEDCTEVPETDSLKNSEIQSKLSFQMLGIRFCAPENFDDLQVEDDVFLSSRRTRDMKEGDAARLMYYFQRQHFVNPSFFYSLQLDIDDKVSNIFWADDNMIAEYGHFGDVVCLDMSCTRNKSFRPLVQFVGLNNHRQVVIFGAAFLYDDSVDSFKWLVQTFVQAMSGKKPKFILSDQDATVVQAIHAVLPETSHCICAWQMYLIALKHLRHVVKEYDSFLIDLRSCIFGHWQEEDFIQAWDSMLERHCLSNNAWLRWMYREKEKWAVAYDRNTFFVERNGTHLVELLSDKLRSCLGPDIDVLQFFKHFENVVSEQRYRELESTLDMGRHAPVLMANAILLKHPSETYTPKAFEVFQREYEKCLNVIIDKCGERDTRTDYKAKTYGKSRYFLVAYNSFDGTVSCNCMKFEHVGFLCSHALKVLDHQNIKVVPHYYILKRWAKDARILSIGESHICAGDDNRMIIATRYKDLCRNIMQISARAAESDPAFEYASRQLDEVTRGIERILNFKTFAEAKGPCASDNGLADVGLDRNEFENQDVDVMKGTTEAESIVPDKDQLNHCGEQIPGVSGSINIRPSPPESVLSVTCAPPTYISPPISAPTLSPLTQGLYTIESSHMMQNMYQASNLTINQQVNPNMYEPSSFFTSQHHSPSHAQLLQESLIHSQFQDPVSNINQLKQVGIVAIWNFYSDRNYALLTRFASPDPCVGFSVLLYGVHSLVFRTDTRDRVSLLLVRHGPRNDILLRGVREGNALSRSLPLQTPGGGLLGIVAPVSSTHVVRLTSGATTDWRSVLAAVKIQSAFRAYLVGVAALCSVLLSCEGYFLLLLGVCLLSVAKRALRALKGLVKLQALVRGHIVRKQSADMLYRMQTMAKIQARASAHRSYTDARINFFSSSNHTGVARIGENAERSNTGKHGGSLLKQHHSRSYVCNKEKSSHLTSRWLNHWMEQSAWNNLPEAFSESGHGDDEKNDKILEIDTWNPRDRAAPNSHYFSAWKNNDLGQDHSKRVFSKLQKPINPSISSEEARTADNSPRVNSASSRQTTNLRAPFTPARSECSRSAFGDYLSHPSYMANTKSSRAKLRSHSAPKQRTTQQHEELALSAATHGCDPWNINMDTVSEKGSAYGNTYIESGLVKRQGITGNDSGYGRRAYR</sequence>
<dbReference type="Pfam" id="PF13178">
    <property type="entry name" value="DUF4005"/>
    <property type="match status" value="1"/>
</dbReference>
<evidence type="ECO:0000313" key="9">
    <source>
        <dbReference type="EMBL" id="KAG6422583.1"/>
    </source>
</evidence>
<proteinExistence type="inferred from homology"/>
<comment type="caution">
    <text evidence="9">The sequence shown here is derived from an EMBL/GenBank/DDBJ whole genome shotgun (WGS) entry which is preliminary data.</text>
</comment>
<dbReference type="PANTHER" id="PTHR31669:SF279">
    <property type="entry name" value="PROTEIN FAR1-RELATED SEQUENCE"/>
    <property type="match status" value="1"/>
</dbReference>
<dbReference type="SMART" id="SM00575">
    <property type="entry name" value="ZnF_PMZ"/>
    <property type="match status" value="1"/>
</dbReference>
<dbReference type="InterPro" id="IPR004330">
    <property type="entry name" value="FAR1_DNA_bnd_dom"/>
</dbReference>
<protein>
    <recommendedName>
        <fullName evidence="8">SWIM-type domain-containing protein</fullName>
    </recommendedName>
</protein>
<dbReference type="GO" id="GO:0005516">
    <property type="term" value="F:calmodulin binding"/>
    <property type="evidence" value="ECO:0007669"/>
    <property type="project" value="UniProtKB-KW"/>
</dbReference>
<dbReference type="Pfam" id="PF04434">
    <property type="entry name" value="SWIM"/>
    <property type="match status" value="1"/>
</dbReference>
<dbReference type="Pfam" id="PF10551">
    <property type="entry name" value="MULE"/>
    <property type="match status" value="1"/>
</dbReference>
<name>A0A8X8Y344_SALSN</name>
<gene>
    <name evidence="9" type="ORF">SASPL_119161</name>
</gene>
<dbReference type="EMBL" id="PNBA02000006">
    <property type="protein sequence ID" value="KAG6422583.1"/>
    <property type="molecule type" value="Genomic_DNA"/>
</dbReference>
<feature type="compositionally biased region" description="Polar residues" evidence="7">
    <location>
        <begin position="1185"/>
        <end position="1214"/>
    </location>
</feature>
<evidence type="ECO:0000256" key="4">
    <source>
        <dbReference type="ARBA" id="ARBA00022833"/>
    </source>
</evidence>
<evidence type="ECO:0000256" key="5">
    <source>
        <dbReference type="ARBA" id="ARBA00022860"/>
    </source>
</evidence>
<dbReference type="InterPro" id="IPR007527">
    <property type="entry name" value="Znf_SWIM"/>
</dbReference>
<evidence type="ECO:0000256" key="1">
    <source>
        <dbReference type="ARBA" id="ARBA00005889"/>
    </source>
</evidence>
<accession>A0A8X8Y344</accession>
<dbReference type="InterPro" id="IPR025064">
    <property type="entry name" value="DUF4005"/>
</dbReference>
<keyword evidence="2" id="KW-0479">Metal-binding</keyword>
<comment type="similarity">
    <text evidence="1">Belongs to the FHY3/FAR1 family.</text>
</comment>
<dbReference type="PANTHER" id="PTHR31669">
    <property type="entry name" value="PROTEIN FAR1-RELATED SEQUENCE 10-RELATED"/>
    <property type="match status" value="1"/>
</dbReference>
<dbReference type="Proteomes" id="UP000298416">
    <property type="component" value="Unassembled WGS sequence"/>
</dbReference>
<dbReference type="PROSITE" id="PS50966">
    <property type="entry name" value="ZF_SWIM"/>
    <property type="match status" value="1"/>
</dbReference>
<organism evidence="9">
    <name type="scientific">Salvia splendens</name>
    <name type="common">Scarlet sage</name>
    <dbReference type="NCBI Taxonomy" id="180675"/>
    <lineage>
        <taxon>Eukaryota</taxon>
        <taxon>Viridiplantae</taxon>
        <taxon>Streptophyta</taxon>
        <taxon>Embryophyta</taxon>
        <taxon>Tracheophyta</taxon>
        <taxon>Spermatophyta</taxon>
        <taxon>Magnoliopsida</taxon>
        <taxon>eudicotyledons</taxon>
        <taxon>Gunneridae</taxon>
        <taxon>Pentapetalae</taxon>
        <taxon>asterids</taxon>
        <taxon>lamiids</taxon>
        <taxon>Lamiales</taxon>
        <taxon>Lamiaceae</taxon>
        <taxon>Nepetoideae</taxon>
        <taxon>Mentheae</taxon>
        <taxon>Salviinae</taxon>
        <taxon>Salvia</taxon>
        <taxon>Salvia subgen. Calosphace</taxon>
        <taxon>core Calosphace</taxon>
    </lineage>
</organism>
<dbReference type="Pfam" id="PF00612">
    <property type="entry name" value="IQ"/>
    <property type="match status" value="2"/>
</dbReference>
<dbReference type="GO" id="GO:0006355">
    <property type="term" value="P:regulation of DNA-templated transcription"/>
    <property type="evidence" value="ECO:0007669"/>
    <property type="project" value="InterPro"/>
</dbReference>